<dbReference type="OrthoDB" id="6399693at2759"/>
<sequence>MWRQMEPSWDVSRYEKFVLDLQTPPPIQPRAQMSVEDQHEWLEARRVTLMAHMELALAAHDAVPQGLLDEWCRLQRARDTLLRHRICRDNWPLYLRELGRLGRRLRALLRWTVCDSWDVQQLGQLSSDWLLVAGRLHGSG</sequence>
<dbReference type="EMBL" id="VIIS01000255">
    <property type="protein sequence ID" value="KAF0311205.1"/>
    <property type="molecule type" value="Genomic_DNA"/>
</dbReference>
<evidence type="ECO:0000313" key="1">
    <source>
        <dbReference type="EMBL" id="KAF0311205.1"/>
    </source>
</evidence>
<keyword evidence="2" id="KW-1185">Reference proteome</keyword>
<name>A0A6A4WWE6_AMPAM</name>
<protein>
    <submittedName>
        <fullName evidence="1">Uncharacterized protein</fullName>
    </submittedName>
</protein>
<dbReference type="AlphaFoldDB" id="A0A6A4WWE6"/>
<dbReference type="Proteomes" id="UP000440578">
    <property type="component" value="Unassembled WGS sequence"/>
</dbReference>
<comment type="caution">
    <text evidence="1">The sequence shown here is derived from an EMBL/GenBank/DDBJ whole genome shotgun (WGS) entry which is preliminary data.</text>
</comment>
<gene>
    <name evidence="1" type="ORF">FJT64_017949</name>
</gene>
<reference evidence="1 2" key="1">
    <citation type="submission" date="2019-07" db="EMBL/GenBank/DDBJ databases">
        <title>Draft genome assembly of a fouling barnacle, Amphibalanus amphitrite (Darwin, 1854): The first reference genome for Thecostraca.</title>
        <authorList>
            <person name="Kim W."/>
        </authorList>
    </citation>
    <scope>NUCLEOTIDE SEQUENCE [LARGE SCALE GENOMIC DNA]</scope>
    <source>
        <strain evidence="1">SNU_AA5</strain>
        <tissue evidence="1">Soma without cirri and trophi</tissue>
    </source>
</reference>
<accession>A0A6A4WWE6</accession>
<evidence type="ECO:0000313" key="2">
    <source>
        <dbReference type="Proteomes" id="UP000440578"/>
    </source>
</evidence>
<organism evidence="1 2">
    <name type="scientific">Amphibalanus amphitrite</name>
    <name type="common">Striped barnacle</name>
    <name type="synonym">Balanus amphitrite</name>
    <dbReference type="NCBI Taxonomy" id="1232801"/>
    <lineage>
        <taxon>Eukaryota</taxon>
        <taxon>Metazoa</taxon>
        <taxon>Ecdysozoa</taxon>
        <taxon>Arthropoda</taxon>
        <taxon>Crustacea</taxon>
        <taxon>Multicrustacea</taxon>
        <taxon>Cirripedia</taxon>
        <taxon>Thoracica</taxon>
        <taxon>Thoracicalcarea</taxon>
        <taxon>Balanomorpha</taxon>
        <taxon>Balanoidea</taxon>
        <taxon>Balanidae</taxon>
        <taxon>Amphibalaninae</taxon>
        <taxon>Amphibalanus</taxon>
    </lineage>
</organism>
<proteinExistence type="predicted"/>